<feature type="domain" description="Glycosyltransferase 2-like" evidence="1">
    <location>
        <begin position="7"/>
        <end position="122"/>
    </location>
</feature>
<evidence type="ECO:0000313" key="2">
    <source>
        <dbReference type="EMBL" id="QPM90678.1"/>
    </source>
</evidence>
<dbReference type="Gene3D" id="3.90.550.10">
    <property type="entry name" value="Spore Coat Polysaccharide Biosynthesis Protein SpsA, Chain A"/>
    <property type="match status" value="1"/>
</dbReference>
<organism evidence="2 3">
    <name type="scientific">Pseudooceanicola algae</name>
    <dbReference type="NCBI Taxonomy" id="1537215"/>
    <lineage>
        <taxon>Bacteria</taxon>
        <taxon>Pseudomonadati</taxon>
        <taxon>Pseudomonadota</taxon>
        <taxon>Alphaproteobacteria</taxon>
        <taxon>Rhodobacterales</taxon>
        <taxon>Paracoccaceae</taxon>
        <taxon>Pseudooceanicola</taxon>
    </lineage>
</organism>
<dbReference type="KEGG" id="palw:PSAL_019170"/>
<name>A0A418SJS8_9RHOB</name>
<keyword evidence="3" id="KW-1185">Reference proteome</keyword>
<dbReference type="Pfam" id="PF00535">
    <property type="entry name" value="Glycos_transf_2"/>
    <property type="match status" value="1"/>
</dbReference>
<dbReference type="Proteomes" id="UP000283786">
    <property type="component" value="Chromosome"/>
</dbReference>
<dbReference type="EMBL" id="CP060436">
    <property type="protein sequence ID" value="QPM90678.1"/>
    <property type="molecule type" value="Genomic_DNA"/>
</dbReference>
<dbReference type="InterPro" id="IPR029044">
    <property type="entry name" value="Nucleotide-diphossugar_trans"/>
</dbReference>
<dbReference type="AlphaFoldDB" id="A0A418SJS8"/>
<reference evidence="2 3" key="1">
    <citation type="submission" date="2020-08" db="EMBL/GenBank/DDBJ databases">
        <title>Genome sequence of Rhodobacteraceae bacterium Lw-13e.</title>
        <authorList>
            <person name="Poehlein A."/>
            <person name="Wolter L."/>
            <person name="Daniel R."/>
            <person name="Brinkhoff T."/>
        </authorList>
    </citation>
    <scope>NUCLEOTIDE SEQUENCE [LARGE SCALE GENOMIC DNA]</scope>
    <source>
        <strain evidence="2 3">Lw-13e</strain>
    </source>
</reference>
<proteinExistence type="predicted"/>
<dbReference type="OrthoDB" id="5291101at2"/>
<dbReference type="SUPFAM" id="SSF53448">
    <property type="entry name" value="Nucleotide-diphospho-sugar transferases"/>
    <property type="match status" value="1"/>
</dbReference>
<evidence type="ECO:0000259" key="1">
    <source>
        <dbReference type="Pfam" id="PF00535"/>
    </source>
</evidence>
<protein>
    <recommendedName>
        <fullName evidence="1">Glycosyltransferase 2-like domain-containing protein</fullName>
    </recommendedName>
</protein>
<dbReference type="CDD" id="cd00761">
    <property type="entry name" value="Glyco_tranf_GTA_type"/>
    <property type="match status" value="1"/>
</dbReference>
<dbReference type="InterPro" id="IPR001173">
    <property type="entry name" value="Glyco_trans_2-like"/>
</dbReference>
<dbReference type="RefSeq" id="WP_119838184.1">
    <property type="nucleotide sequence ID" value="NZ_CP060436.1"/>
</dbReference>
<evidence type="ECO:0000313" key="3">
    <source>
        <dbReference type="Proteomes" id="UP000283786"/>
    </source>
</evidence>
<sequence>MNQPLVSVILPAFRAEATLPEALVSIRAAMLDAGMPDEALEVIIASDDGRDYALAQVRNMPFLRFTPPGPIRSGAGAARNRGLAMAGGQFIAFLDADDTWAPNYLAATLPLVRRHGAVFTHSRVLDGVRPVLTLPRHKGPLTLEDFGVTGASFHPVLVRDQSRIFTDHLSQDVRHAAEVLARFGGTAPLADTFYEIRLNRGSTTAGAHFAPRVALAYDAHEAEILAGQGDMPEVMRARVAQLFRDKAALNAAFAAGAPPGQGFYDFVADRLGAGHTTA</sequence>
<dbReference type="GO" id="GO:0016758">
    <property type="term" value="F:hexosyltransferase activity"/>
    <property type="evidence" value="ECO:0007669"/>
    <property type="project" value="UniProtKB-ARBA"/>
</dbReference>
<gene>
    <name evidence="2" type="ORF">PSAL_019170</name>
</gene>
<accession>A0A418SJS8</accession>
<dbReference type="PANTHER" id="PTHR22916">
    <property type="entry name" value="GLYCOSYLTRANSFERASE"/>
    <property type="match status" value="1"/>
</dbReference>